<dbReference type="Pfam" id="PF25534">
    <property type="entry name" value="DUF7918"/>
    <property type="match status" value="1"/>
</dbReference>
<comment type="caution">
    <text evidence="3">The sequence shown here is derived from an EMBL/GenBank/DDBJ whole genome shotgun (WGS) entry which is preliminary data.</text>
</comment>
<accession>A0AAJ0B9K7</accession>
<evidence type="ECO:0000313" key="4">
    <source>
        <dbReference type="Proteomes" id="UP001239445"/>
    </source>
</evidence>
<dbReference type="PANTHER" id="PTHR36223">
    <property type="entry name" value="BETA-LACTAMASE-TYPE TRANSPEPTIDASE FOLD DOMAIN CONTAINING PROTEIN"/>
    <property type="match status" value="1"/>
</dbReference>
<reference evidence="3" key="1">
    <citation type="submission" date="2023-06" db="EMBL/GenBank/DDBJ databases">
        <title>Genome-scale phylogeny and comparative genomics of the fungal order Sordariales.</title>
        <authorList>
            <consortium name="Lawrence Berkeley National Laboratory"/>
            <person name="Hensen N."/>
            <person name="Bonometti L."/>
            <person name="Westerberg I."/>
            <person name="Brannstrom I.O."/>
            <person name="Guillou S."/>
            <person name="Cros-Aarteil S."/>
            <person name="Calhoun S."/>
            <person name="Haridas S."/>
            <person name="Kuo A."/>
            <person name="Mondo S."/>
            <person name="Pangilinan J."/>
            <person name="Riley R."/>
            <person name="Labutti K."/>
            <person name="Andreopoulos B."/>
            <person name="Lipzen A."/>
            <person name="Chen C."/>
            <person name="Yanf M."/>
            <person name="Daum C."/>
            <person name="Ng V."/>
            <person name="Clum A."/>
            <person name="Steindorff A."/>
            <person name="Ohm R."/>
            <person name="Martin F."/>
            <person name="Silar P."/>
            <person name="Natvig D."/>
            <person name="Lalanne C."/>
            <person name="Gautier V."/>
            <person name="Ament-Velasquez S.L."/>
            <person name="Kruys A."/>
            <person name="Hutchinson M.I."/>
            <person name="Powell A.J."/>
            <person name="Barry K."/>
            <person name="Miller A.N."/>
            <person name="Grigoriev I.V."/>
            <person name="Debuchy R."/>
            <person name="Gladieux P."/>
            <person name="Thoren M.H."/>
            <person name="Johannesson H."/>
        </authorList>
    </citation>
    <scope>NUCLEOTIDE SEQUENCE</scope>
    <source>
        <strain evidence="3">PSN4</strain>
    </source>
</reference>
<dbReference type="Proteomes" id="UP001239445">
    <property type="component" value="Unassembled WGS sequence"/>
</dbReference>
<proteinExistence type="predicted"/>
<protein>
    <recommendedName>
        <fullName evidence="2">DUF7918 domain-containing protein</fullName>
    </recommendedName>
</protein>
<feature type="domain" description="DUF7918" evidence="2">
    <location>
        <begin position="71"/>
        <end position="276"/>
    </location>
</feature>
<evidence type="ECO:0000256" key="1">
    <source>
        <dbReference type="SAM" id="MobiDB-lite"/>
    </source>
</evidence>
<feature type="region of interest" description="Disordered" evidence="1">
    <location>
        <begin position="307"/>
        <end position="349"/>
    </location>
</feature>
<sequence>MAIIPGIPGVNVTISVGDQTATEYDAPDDDDHGGLTIDDFHDTRSAMAALPSGDGDRSKREVKQQAADGAALPYVLKYVEAKAGEQFAIKIRQDTTFRHYSHHFGYVAKVDGMNIRIQHEGAATARARGEPWESIVDSILVKDPVSVSGWVEQRFRFGALEVTEEPMDPTEDIKKQIEKAKSVGVIRLSFYHLEDSTEVRDSVGAPVQGWAKKVSEKTLKGRAVDCALDLSQTKPTRAPRPYTVAKFTDRKQRPFAIFEFRYRSMDGLIKEGVLRRPGDDDDDDLKFVSSRPQVVKNESNAPIVIDGDDDIVEANAPQRVKRERGVKQERGLKRERQDQDEGFRARSKSRRLGDGRVEIDLTDD</sequence>
<evidence type="ECO:0000313" key="3">
    <source>
        <dbReference type="EMBL" id="KAK1752692.1"/>
    </source>
</evidence>
<dbReference type="AlphaFoldDB" id="A0AAJ0B9K7"/>
<organism evidence="3 4">
    <name type="scientific">Echria macrotheca</name>
    <dbReference type="NCBI Taxonomy" id="438768"/>
    <lineage>
        <taxon>Eukaryota</taxon>
        <taxon>Fungi</taxon>
        <taxon>Dikarya</taxon>
        <taxon>Ascomycota</taxon>
        <taxon>Pezizomycotina</taxon>
        <taxon>Sordariomycetes</taxon>
        <taxon>Sordariomycetidae</taxon>
        <taxon>Sordariales</taxon>
        <taxon>Schizotheciaceae</taxon>
        <taxon>Echria</taxon>
    </lineage>
</organism>
<dbReference type="EMBL" id="MU839839">
    <property type="protein sequence ID" value="KAK1752692.1"/>
    <property type="molecule type" value="Genomic_DNA"/>
</dbReference>
<evidence type="ECO:0000259" key="2">
    <source>
        <dbReference type="Pfam" id="PF25534"/>
    </source>
</evidence>
<gene>
    <name evidence="3" type="ORF">QBC47DRAFT_389113</name>
</gene>
<dbReference type="PANTHER" id="PTHR36223:SF1">
    <property type="entry name" value="TRANSCRIPTION ELONGATION FACTOR EAF N-TERMINAL DOMAIN-CONTAINING PROTEIN"/>
    <property type="match status" value="1"/>
</dbReference>
<feature type="compositionally biased region" description="Basic and acidic residues" evidence="1">
    <location>
        <begin position="323"/>
        <end position="344"/>
    </location>
</feature>
<keyword evidence="4" id="KW-1185">Reference proteome</keyword>
<dbReference type="InterPro" id="IPR057678">
    <property type="entry name" value="DUF7918"/>
</dbReference>
<name>A0AAJ0B9K7_9PEZI</name>